<evidence type="ECO:0000313" key="3">
    <source>
        <dbReference type="Proteomes" id="UP000182149"/>
    </source>
</evidence>
<reference evidence="2 3" key="1">
    <citation type="submission" date="2014-12" db="EMBL/GenBank/DDBJ databases">
        <title>Draft genome sequences of 29 type strains of Enterococci.</title>
        <authorList>
            <person name="Zhong Z."/>
            <person name="Sun Z."/>
            <person name="Liu W."/>
            <person name="Zhang W."/>
            <person name="Zhang H."/>
        </authorList>
    </citation>
    <scope>NUCLEOTIDE SEQUENCE [LARGE SCALE GENOMIC DNA]</scope>
    <source>
        <strain evidence="2 3">DSM 17690</strain>
    </source>
</reference>
<dbReference type="EMBL" id="JXKD01000001">
    <property type="protein sequence ID" value="OJG12143.1"/>
    <property type="molecule type" value="Genomic_DNA"/>
</dbReference>
<feature type="domain" description="AAA" evidence="1">
    <location>
        <begin position="2"/>
        <end position="41"/>
    </location>
</feature>
<dbReference type="InterPro" id="IPR027417">
    <property type="entry name" value="P-loop_NTPase"/>
</dbReference>
<dbReference type="AlphaFoldDB" id="A0A1L8QXB5"/>
<sequence>MKGGVGKTTLTKELGYFMADSKKKKILFIDLDPQSNLTQSFFLTY</sequence>
<comment type="caution">
    <text evidence="2">The sequence shown here is derived from an EMBL/GenBank/DDBJ whole genome shotgun (WGS) entry which is preliminary data.</text>
</comment>
<gene>
    <name evidence="2" type="ORF">RU93_GL000073</name>
</gene>
<organism evidence="2 3">
    <name type="scientific">Enterococcus aquimarinus</name>
    <dbReference type="NCBI Taxonomy" id="328396"/>
    <lineage>
        <taxon>Bacteria</taxon>
        <taxon>Bacillati</taxon>
        <taxon>Bacillota</taxon>
        <taxon>Bacilli</taxon>
        <taxon>Lactobacillales</taxon>
        <taxon>Enterococcaceae</taxon>
        <taxon>Enterococcus</taxon>
    </lineage>
</organism>
<evidence type="ECO:0000259" key="1">
    <source>
        <dbReference type="Pfam" id="PF13614"/>
    </source>
</evidence>
<dbReference type="Pfam" id="PF13614">
    <property type="entry name" value="AAA_31"/>
    <property type="match status" value="1"/>
</dbReference>
<dbReference type="PANTHER" id="PTHR13696">
    <property type="entry name" value="P-LOOP CONTAINING NUCLEOSIDE TRIPHOSPHATE HYDROLASE"/>
    <property type="match status" value="1"/>
</dbReference>
<dbReference type="SUPFAM" id="SSF52540">
    <property type="entry name" value="P-loop containing nucleoside triphosphate hydrolases"/>
    <property type="match status" value="1"/>
</dbReference>
<proteinExistence type="predicted"/>
<dbReference type="PANTHER" id="PTHR13696:SF99">
    <property type="entry name" value="COBYRINIC ACID AC-DIAMIDE SYNTHASE"/>
    <property type="match status" value="1"/>
</dbReference>
<dbReference type="InterPro" id="IPR025669">
    <property type="entry name" value="AAA_dom"/>
</dbReference>
<dbReference type="Gene3D" id="3.40.50.300">
    <property type="entry name" value="P-loop containing nucleotide triphosphate hydrolases"/>
    <property type="match status" value="1"/>
</dbReference>
<dbReference type="CDD" id="cd02042">
    <property type="entry name" value="ParAB_family"/>
    <property type="match status" value="1"/>
</dbReference>
<protein>
    <recommendedName>
        <fullName evidence="1">AAA domain-containing protein</fullName>
    </recommendedName>
</protein>
<keyword evidence="3" id="KW-1185">Reference proteome</keyword>
<dbReference type="STRING" id="328396.RU93_GL000073"/>
<dbReference type="InterPro" id="IPR050678">
    <property type="entry name" value="DNA_Partitioning_ATPase"/>
</dbReference>
<accession>A0A1L8QXB5</accession>
<dbReference type="Proteomes" id="UP000182149">
    <property type="component" value="Unassembled WGS sequence"/>
</dbReference>
<name>A0A1L8QXB5_9ENTE</name>
<evidence type="ECO:0000313" key="2">
    <source>
        <dbReference type="EMBL" id="OJG12143.1"/>
    </source>
</evidence>